<dbReference type="Proteomes" id="UP000777482">
    <property type="component" value="Unassembled WGS sequence"/>
</dbReference>
<evidence type="ECO:0000259" key="3">
    <source>
        <dbReference type="Pfam" id="PF21671"/>
    </source>
</evidence>
<feature type="domain" description="Protein CPL1-like" evidence="3">
    <location>
        <begin position="109"/>
        <end position="152"/>
    </location>
</feature>
<comment type="caution">
    <text evidence="4">The sequence shown here is derived from an EMBL/GenBank/DDBJ whole genome shotgun (WGS) entry which is preliminary data.</text>
</comment>
<evidence type="ECO:0000256" key="2">
    <source>
        <dbReference type="SAM" id="SignalP"/>
    </source>
</evidence>
<dbReference type="InterPro" id="IPR048661">
    <property type="entry name" value="CPL1-like"/>
</dbReference>
<protein>
    <recommendedName>
        <fullName evidence="3">Protein CPL1-like domain-containing protein</fullName>
    </recommendedName>
</protein>
<evidence type="ECO:0000313" key="4">
    <source>
        <dbReference type="EMBL" id="KAG0654534.1"/>
    </source>
</evidence>
<proteinExistence type="predicted"/>
<organism evidence="4 5">
    <name type="scientific">Rhodotorula mucilaginosa</name>
    <name type="common">Yeast</name>
    <name type="synonym">Rhodotorula rubra</name>
    <dbReference type="NCBI Taxonomy" id="5537"/>
    <lineage>
        <taxon>Eukaryota</taxon>
        <taxon>Fungi</taxon>
        <taxon>Dikarya</taxon>
        <taxon>Basidiomycota</taxon>
        <taxon>Pucciniomycotina</taxon>
        <taxon>Microbotryomycetes</taxon>
        <taxon>Sporidiobolales</taxon>
        <taxon>Sporidiobolaceae</taxon>
        <taxon>Rhodotorula</taxon>
    </lineage>
</organism>
<gene>
    <name evidence="4" type="ORF">C6P46_001614</name>
</gene>
<keyword evidence="2" id="KW-0732">Signal</keyword>
<dbReference type="PANTHER" id="PTHR35192:SF2">
    <property type="entry name" value="APPLE DOMAIN-CONTAINING PROTEIN"/>
    <property type="match status" value="1"/>
</dbReference>
<dbReference type="AlphaFoldDB" id="A0A9P6VTL8"/>
<reference evidence="4 5" key="1">
    <citation type="submission" date="2020-11" db="EMBL/GenBank/DDBJ databases">
        <title>Kefir isolates.</title>
        <authorList>
            <person name="Marcisauskas S."/>
            <person name="Kim Y."/>
            <person name="Blasche S."/>
        </authorList>
    </citation>
    <scope>NUCLEOTIDE SEQUENCE [LARGE SCALE GENOMIC DNA]</scope>
    <source>
        <strain evidence="4 5">KR</strain>
    </source>
</reference>
<dbReference type="PANTHER" id="PTHR35192">
    <property type="entry name" value="PROTEIN, PUTATIVE-RELATED"/>
    <property type="match status" value="1"/>
</dbReference>
<keyword evidence="5" id="KW-1185">Reference proteome</keyword>
<feature type="signal peptide" evidence="2">
    <location>
        <begin position="1"/>
        <end position="21"/>
    </location>
</feature>
<feature type="region of interest" description="Disordered" evidence="1">
    <location>
        <begin position="82"/>
        <end position="101"/>
    </location>
</feature>
<feature type="domain" description="Protein CPL1-like" evidence="3">
    <location>
        <begin position="226"/>
        <end position="258"/>
    </location>
</feature>
<name>A0A9P6VTL8_RHOMI</name>
<dbReference type="OrthoDB" id="439917at2759"/>
<evidence type="ECO:0000256" key="1">
    <source>
        <dbReference type="SAM" id="MobiDB-lite"/>
    </source>
</evidence>
<feature type="chain" id="PRO_5040295097" description="Protein CPL1-like domain-containing protein" evidence="2">
    <location>
        <begin position="22"/>
        <end position="593"/>
    </location>
</feature>
<accession>A0A9P6VTL8</accession>
<sequence length="593" mass="64348">MTSRLRLLLLLAFCSVASALAEKASGILDHELVDSPGASRRCFLGICIPSKGPRRDVVDPRSLKGTEDPFLGYMACSPNELAGPASRKGDPHRHTPQAASQYDTREDTISCGFSYECVAVQNAKRVACVRGGCRVLGCNNGYVPDAENHACIPTNRDKKVGTQLGRDGGQSLRKRGISNTPSQSRHCRSSNQVACPISSNMMLRQQGKHRDDEEEDEVDLLVGGGYECIDTMNSLTSCGGCQTTGAGRDCTTIQHADGLQATIASADATAQTTSGIAINTPHMAQSRDGRQREGSRPLERPPVVLCSFRFLSTPDNCSHHLQRAGVDSPADHAYCSAIPYVPVPGLQSWHWSQRPLKPRMRPSLHLWYWVVVFALVTSPVAASVSDRGGNISQAMIANAGAQLASANSLPETAPFIPTYSIEYGDEFSTTEGRAVVPEHTMEKRSRNGGKPDQLCLKLDETACPIPGSKLHPEKAKHVDEAERDPTHRLLKGGIVPSYGMRMASAARMGDAWYSRVGGDGGHLQQEIDVYVVNRAETTRCTVTIVLRTPRDRNLPNPEANGVEDQICKCINNVHYFEISGKGEREGPVDHQAQ</sequence>
<dbReference type="Pfam" id="PF21671">
    <property type="entry name" value="CPL1-like"/>
    <property type="match status" value="2"/>
</dbReference>
<dbReference type="InterPro" id="IPR038955">
    <property type="entry name" value="PriA/CPL1_fungi"/>
</dbReference>
<dbReference type="EMBL" id="PUHQ01000146">
    <property type="protein sequence ID" value="KAG0654534.1"/>
    <property type="molecule type" value="Genomic_DNA"/>
</dbReference>
<evidence type="ECO:0000313" key="5">
    <source>
        <dbReference type="Proteomes" id="UP000777482"/>
    </source>
</evidence>